<proteinExistence type="predicted"/>
<dbReference type="Proteomes" id="UP000325579">
    <property type="component" value="Unassembled WGS sequence"/>
</dbReference>
<accession>A0A5N6HRY0</accession>
<organism evidence="2 3">
    <name type="scientific">Aspergillus pseudonomiae</name>
    <dbReference type="NCBI Taxonomy" id="1506151"/>
    <lineage>
        <taxon>Eukaryota</taxon>
        <taxon>Fungi</taxon>
        <taxon>Dikarya</taxon>
        <taxon>Ascomycota</taxon>
        <taxon>Pezizomycotina</taxon>
        <taxon>Eurotiomycetes</taxon>
        <taxon>Eurotiomycetidae</taxon>
        <taxon>Eurotiales</taxon>
        <taxon>Aspergillaceae</taxon>
        <taxon>Aspergillus</taxon>
        <taxon>Aspergillus subgen. Circumdati</taxon>
    </lineage>
</organism>
<dbReference type="InterPro" id="IPR011051">
    <property type="entry name" value="RmlC_Cupin_sf"/>
</dbReference>
<evidence type="ECO:0000313" key="2">
    <source>
        <dbReference type="EMBL" id="KAE8400265.1"/>
    </source>
</evidence>
<dbReference type="AlphaFoldDB" id="A0A5N7D1H5"/>
<keyword evidence="3" id="KW-1185">Reference proteome</keyword>
<sequence length="137" mass="15028">MAEKPSNAVELTVVDTNSCKWHDLPIDFMKCAIQVIPLINDTESGMAIVKARYPRGVCDPWHSHPCAHGLYVLEGTLKTHQGNYEPGHFVAFPEGGVMIHGATDEQDCVVLFITNKKFEIHFAGDKNDPKAPVLASG</sequence>
<dbReference type="OrthoDB" id="4538392at2759"/>
<dbReference type="InterPro" id="IPR025979">
    <property type="entry name" value="ChrR-like_cupin_dom"/>
</dbReference>
<feature type="domain" description="ChrR-like cupin" evidence="1">
    <location>
        <begin position="12"/>
        <end position="112"/>
    </location>
</feature>
<dbReference type="Pfam" id="PF12973">
    <property type="entry name" value="Cupin_7"/>
    <property type="match status" value="1"/>
</dbReference>
<reference evidence="2 3" key="1">
    <citation type="submission" date="2019-04" db="EMBL/GenBank/DDBJ databases">
        <authorList>
            <consortium name="DOE Joint Genome Institute"/>
            <person name="Mondo S."/>
            <person name="Kjaerbolling I."/>
            <person name="Vesth T."/>
            <person name="Frisvad J.C."/>
            <person name="Nybo J.L."/>
            <person name="Theobald S."/>
            <person name="Kildgaard S."/>
            <person name="Isbrandt T."/>
            <person name="Kuo A."/>
            <person name="Sato A."/>
            <person name="Lyhne E.K."/>
            <person name="Kogle M.E."/>
            <person name="Wiebenga A."/>
            <person name="Kun R.S."/>
            <person name="Lubbers R.J."/>
            <person name="Makela M.R."/>
            <person name="Barry K."/>
            <person name="Chovatia M."/>
            <person name="Clum A."/>
            <person name="Daum C."/>
            <person name="Haridas S."/>
            <person name="He G."/>
            <person name="LaButti K."/>
            <person name="Lipzen A."/>
            <person name="Riley R."/>
            <person name="Salamov A."/>
            <person name="Simmons B.A."/>
            <person name="Magnuson J.K."/>
            <person name="Henrissat B."/>
            <person name="Mortensen U.H."/>
            <person name="Larsen T.O."/>
            <person name="Devries R.P."/>
            <person name="Grigoriev I.V."/>
            <person name="Machida M."/>
            <person name="Baker S.E."/>
            <person name="Andersen M.R."/>
            <person name="Cantor M.N."/>
            <person name="Hua S.X."/>
        </authorList>
    </citation>
    <scope>NUCLEOTIDE SEQUENCE [LARGE SCALE GENOMIC DNA]</scope>
    <source>
        <strain evidence="2 3">CBS 119388</strain>
    </source>
</reference>
<name>A0A5N7D1H5_9EURO</name>
<protein>
    <submittedName>
        <fullName evidence="2">RmlC-like cupin domain-containing protein</fullName>
    </submittedName>
</protein>
<dbReference type="Gene3D" id="2.60.120.10">
    <property type="entry name" value="Jelly Rolls"/>
    <property type="match status" value="1"/>
</dbReference>
<evidence type="ECO:0000259" key="1">
    <source>
        <dbReference type="Pfam" id="PF12973"/>
    </source>
</evidence>
<dbReference type="SUPFAM" id="SSF51182">
    <property type="entry name" value="RmlC-like cupins"/>
    <property type="match status" value="1"/>
</dbReference>
<dbReference type="EMBL" id="ML736818">
    <property type="protein sequence ID" value="KAE8400265.1"/>
    <property type="molecule type" value="Genomic_DNA"/>
</dbReference>
<gene>
    <name evidence="2" type="ORF">BDV37DRAFT_286768</name>
</gene>
<dbReference type="InterPro" id="IPR014710">
    <property type="entry name" value="RmlC-like_jellyroll"/>
</dbReference>
<accession>A0A5N7D1H5</accession>
<dbReference type="RefSeq" id="XP_031937584.1">
    <property type="nucleotide sequence ID" value="XM_032087985.1"/>
</dbReference>
<evidence type="ECO:0000313" key="3">
    <source>
        <dbReference type="Proteomes" id="UP000325579"/>
    </source>
</evidence>
<dbReference type="GeneID" id="43672676"/>